<dbReference type="STRING" id="573370.DMR_28550"/>
<protein>
    <submittedName>
        <fullName evidence="1">Uncharacterized protein</fullName>
    </submittedName>
</protein>
<gene>
    <name evidence="1" type="ordered locus">DMR_28550</name>
</gene>
<dbReference type="SUPFAM" id="SSF51658">
    <property type="entry name" value="Xylose isomerase-like"/>
    <property type="match status" value="1"/>
</dbReference>
<name>C4XGT8_SOLM1</name>
<dbReference type="AlphaFoldDB" id="C4XGT8"/>
<proteinExistence type="predicted"/>
<dbReference type="Proteomes" id="UP000009071">
    <property type="component" value="Chromosome"/>
</dbReference>
<reference evidence="1 2" key="1">
    <citation type="journal article" date="2009" name="Genome Res.">
        <title>Whole genome sequence of Desulfovibrio magneticus strain RS-1 revealed common gene clusters in magnetotactic bacteria.</title>
        <authorList>
            <person name="Nakazawa H."/>
            <person name="Arakaki A."/>
            <person name="Narita-Yamada S."/>
            <person name="Yashiro I."/>
            <person name="Jinno K."/>
            <person name="Aoki N."/>
            <person name="Tsuruyama A."/>
            <person name="Okamura Y."/>
            <person name="Tanikawa S."/>
            <person name="Fujita N."/>
            <person name="Takeyama H."/>
            <person name="Matsunaga T."/>
        </authorList>
    </citation>
    <scope>NUCLEOTIDE SEQUENCE [LARGE SCALE GENOMIC DNA]</scope>
    <source>
        <strain evidence="2">ATCC 700980 / DSM 13731 / RS-1</strain>
    </source>
</reference>
<dbReference type="eggNOG" id="COG1082">
    <property type="taxonomic scope" value="Bacteria"/>
</dbReference>
<dbReference type="KEGG" id="dma:DMR_28550"/>
<dbReference type="EMBL" id="AP010904">
    <property type="protein sequence ID" value="BAH76346.1"/>
    <property type="molecule type" value="Genomic_DNA"/>
</dbReference>
<dbReference type="NCBIfam" id="NF035939">
    <property type="entry name" value="TIM_EboE"/>
    <property type="match status" value="1"/>
</dbReference>
<accession>C4XGT8</accession>
<dbReference type="Gene3D" id="3.20.20.150">
    <property type="entry name" value="Divalent-metal-dependent TIM barrel enzymes"/>
    <property type="match status" value="1"/>
</dbReference>
<evidence type="ECO:0000313" key="1">
    <source>
        <dbReference type="EMBL" id="BAH76346.1"/>
    </source>
</evidence>
<keyword evidence="2" id="KW-1185">Reference proteome</keyword>
<dbReference type="InterPro" id="IPR036237">
    <property type="entry name" value="Xyl_isomerase-like_sf"/>
</dbReference>
<dbReference type="HOGENOM" id="CLU_041665_0_0_7"/>
<sequence length="370" mass="40184">MGREGTMEPVTYCTNIHPGESFGEICQGLWDHAPAVAAAVCPDRPFPVGLRLSGRASLECDAEAARAFAGELAARNLAVRTINGFPYGRFHDVPVKEAVYRPDWRDPERAAYALRLARLLAGWLPEGATGAISTVPLGFRQGFPDADLPAVYASLRGVLAALAALHEETGRRIRLAVEAEPGCRIETTAEMAAFFEAVDAPPRHMAHLCVCYDCCHQALQYEDPAESLALLAARGIEVGQVQVSSALHLDGGDLTQLACFVEPVYLHQAVARLQGGELVRFDDLPKALAARLSGVESWRVHFHMPIFIESLPQCATTQAFLRQALPLFPPDTPLEVETYTWSVLPPQLTAGGVTQSIIREIAWAEAARRA</sequence>
<evidence type="ECO:0000313" key="2">
    <source>
        <dbReference type="Proteomes" id="UP000009071"/>
    </source>
</evidence>
<organism evidence="1 2">
    <name type="scientific">Solidesulfovibrio magneticus (strain ATCC 700980 / DSM 13731 / RS-1)</name>
    <name type="common">Desulfovibrio magneticus</name>
    <dbReference type="NCBI Taxonomy" id="573370"/>
    <lineage>
        <taxon>Bacteria</taxon>
        <taxon>Pseudomonadati</taxon>
        <taxon>Thermodesulfobacteriota</taxon>
        <taxon>Desulfovibrionia</taxon>
        <taxon>Desulfovibrionales</taxon>
        <taxon>Desulfovibrionaceae</taxon>
        <taxon>Solidesulfovibrio</taxon>
    </lineage>
</organism>